<keyword evidence="3" id="KW-1185">Reference proteome</keyword>
<evidence type="ECO:0000259" key="1">
    <source>
        <dbReference type="Pfam" id="PF24764"/>
    </source>
</evidence>
<dbReference type="PANTHER" id="PTHR46177:SF1">
    <property type="entry name" value="INTEGRASE CATALYTIC DOMAIN-CONTAINING PROTEIN"/>
    <property type="match status" value="1"/>
</dbReference>
<reference evidence="3" key="1">
    <citation type="submission" date="2024-06" db="EMBL/GenBank/DDBJ databases">
        <title>Multi-omics analyses provide insights into the biosynthesis of the anticancer antibiotic pleurotin in Hohenbuehelia grisea.</title>
        <authorList>
            <person name="Weaver J.A."/>
            <person name="Alberti F."/>
        </authorList>
    </citation>
    <scope>NUCLEOTIDE SEQUENCE [LARGE SCALE GENOMIC DNA]</scope>
    <source>
        <strain evidence="3">T-177</strain>
    </source>
</reference>
<dbReference type="PANTHER" id="PTHR46177">
    <property type="entry name" value="INTEGRASE CATALYTIC DOMAIN-CONTAINING PROTEIN"/>
    <property type="match status" value="1"/>
</dbReference>
<feature type="domain" description="Integrase core" evidence="1">
    <location>
        <begin position="177"/>
        <end position="350"/>
    </location>
</feature>
<protein>
    <recommendedName>
        <fullName evidence="1">Integrase core domain-containing protein</fullName>
    </recommendedName>
</protein>
<evidence type="ECO:0000313" key="3">
    <source>
        <dbReference type="Proteomes" id="UP001556367"/>
    </source>
</evidence>
<dbReference type="InterPro" id="IPR058913">
    <property type="entry name" value="Integrase_dom_put"/>
</dbReference>
<sequence length="430" mass="48948">MPNPTGNNQYGEKKYPSDSDLYDSFIQYSRENSGSSLSADEQLARLEKEHGLSISRRKLFDLRKKLQIPSVRKNTSSRHDRAQATIDLKTNDLAGKWGVEQARQRLANKGVLIARDELREHLHDHFDEEFDKRFIGSRGAINRIPLNCLGPWHQVHCDGHEKLNDQALNMGTVKLPIYAFKDQFASFVLAMQVLPNVRNKETICHLFLDLVEMYGGRIPLQIVMDMGSEIGDMCRAQAVLRAEAAPDFTEAEWPSTVQVQSKKNTPIEGFWRWKRNGEGHSIREAILIGRNNGIYNPNNTLHVNVFNWLWPPLVQHRLDEFCEYWNNHRVSSQKKKLLPSGTSPRQMWTSPESVRADAHDCSVYINLDTVSRLREGIGGVEGRAKAFAFVDPEFQALADDALGQLEYPGIDLRTAWDVFVAVVDILSQPT</sequence>
<organism evidence="2 3">
    <name type="scientific">Hohenbuehelia grisea</name>
    <dbReference type="NCBI Taxonomy" id="104357"/>
    <lineage>
        <taxon>Eukaryota</taxon>
        <taxon>Fungi</taxon>
        <taxon>Dikarya</taxon>
        <taxon>Basidiomycota</taxon>
        <taxon>Agaricomycotina</taxon>
        <taxon>Agaricomycetes</taxon>
        <taxon>Agaricomycetidae</taxon>
        <taxon>Agaricales</taxon>
        <taxon>Pleurotineae</taxon>
        <taxon>Pleurotaceae</taxon>
        <taxon>Hohenbuehelia</taxon>
    </lineage>
</organism>
<dbReference type="Pfam" id="PF24764">
    <property type="entry name" value="rva_4"/>
    <property type="match status" value="1"/>
</dbReference>
<proteinExistence type="predicted"/>
<comment type="caution">
    <text evidence="2">The sequence shown here is derived from an EMBL/GenBank/DDBJ whole genome shotgun (WGS) entry which is preliminary data.</text>
</comment>
<dbReference type="Proteomes" id="UP001556367">
    <property type="component" value="Unassembled WGS sequence"/>
</dbReference>
<evidence type="ECO:0000313" key="2">
    <source>
        <dbReference type="EMBL" id="KAL0954134.1"/>
    </source>
</evidence>
<dbReference type="EMBL" id="JASNQZ010000008">
    <property type="protein sequence ID" value="KAL0954134.1"/>
    <property type="molecule type" value="Genomic_DNA"/>
</dbReference>
<name>A0ABR3JEK9_9AGAR</name>
<accession>A0ABR3JEK9</accession>
<gene>
    <name evidence="2" type="ORF">HGRIS_005274</name>
</gene>